<evidence type="ECO:0000256" key="1">
    <source>
        <dbReference type="ARBA" id="ARBA00004141"/>
    </source>
</evidence>
<evidence type="ECO:0000313" key="10">
    <source>
        <dbReference type="Ensembl" id="ENSGACP00000018878.2"/>
    </source>
</evidence>
<dbReference type="InterPro" id="IPR046338">
    <property type="entry name" value="GAIN_dom_sf"/>
</dbReference>
<feature type="region of interest" description="Disordered" evidence="6">
    <location>
        <begin position="655"/>
        <end position="676"/>
    </location>
</feature>
<keyword evidence="2 7" id="KW-0812">Transmembrane</keyword>
<feature type="domain" description="G-protein coupled receptors family 2 profile 2" evidence="9">
    <location>
        <begin position="397"/>
        <end position="646"/>
    </location>
</feature>
<dbReference type="eggNOG" id="KOG4193">
    <property type="taxonomic scope" value="Eukaryota"/>
</dbReference>
<organism evidence="10 11">
    <name type="scientific">Gasterosteus aculeatus aculeatus</name>
    <name type="common">three-spined stickleback</name>
    <dbReference type="NCBI Taxonomy" id="481459"/>
    <lineage>
        <taxon>Eukaryota</taxon>
        <taxon>Metazoa</taxon>
        <taxon>Chordata</taxon>
        <taxon>Craniata</taxon>
        <taxon>Vertebrata</taxon>
        <taxon>Euteleostomi</taxon>
        <taxon>Actinopterygii</taxon>
        <taxon>Neopterygii</taxon>
        <taxon>Teleostei</taxon>
        <taxon>Neoteleostei</taxon>
        <taxon>Acanthomorphata</taxon>
        <taxon>Eupercaria</taxon>
        <taxon>Perciformes</taxon>
        <taxon>Cottioidei</taxon>
        <taxon>Gasterosteales</taxon>
        <taxon>Gasterosteidae</taxon>
        <taxon>Gasterosteus</taxon>
    </lineage>
</organism>
<feature type="transmembrane region" description="Helical" evidence="7">
    <location>
        <begin position="476"/>
        <end position="495"/>
    </location>
</feature>
<evidence type="ECO:0000256" key="5">
    <source>
        <dbReference type="ARBA" id="ARBA00023157"/>
    </source>
</evidence>
<dbReference type="Bgee" id="ENSGACG00000014301">
    <property type="expression patterns" value="Expressed in heart and 8 other cell types or tissues"/>
</dbReference>
<evidence type="ECO:0000256" key="6">
    <source>
        <dbReference type="SAM" id="MobiDB-lite"/>
    </source>
</evidence>
<feature type="transmembrane region" description="Helical" evidence="7">
    <location>
        <begin position="623"/>
        <end position="643"/>
    </location>
</feature>
<feature type="transmembrane region" description="Helical" evidence="7">
    <location>
        <begin position="432"/>
        <end position="456"/>
    </location>
</feature>
<dbReference type="FunFam" id="1.20.1070.10:FF:000493">
    <property type="entry name" value="Adhesion G protein-coupled receptor G1"/>
    <property type="match status" value="1"/>
</dbReference>
<dbReference type="Pfam" id="PF01825">
    <property type="entry name" value="GPS"/>
    <property type="match status" value="1"/>
</dbReference>
<dbReference type="InParanoid" id="G3PMP5"/>
<reference evidence="10" key="3">
    <citation type="submission" date="2025-09" db="UniProtKB">
        <authorList>
            <consortium name="Ensembl"/>
        </authorList>
    </citation>
    <scope>IDENTIFICATION</scope>
</reference>
<feature type="compositionally biased region" description="Low complexity" evidence="6">
    <location>
        <begin position="655"/>
        <end position="665"/>
    </location>
</feature>
<dbReference type="PANTHER" id="PTHR12011:SF435">
    <property type="entry name" value="ADHESION G PROTEIN-COUPLED RECEPTOR G1-RELATED"/>
    <property type="match status" value="1"/>
</dbReference>
<evidence type="ECO:0000259" key="9">
    <source>
        <dbReference type="PROSITE" id="PS50261"/>
    </source>
</evidence>
<evidence type="ECO:0000256" key="7">
    <source>
        <dbReference type="SAM" id="Phobius"/>
    </source>
</evidence>
<name>G3PMP5_GASAC</name>
<evidence type="ECO:0000256" key="2">
    <source>
        <dbReference type="ARBA" id="ARBA00022692"/>
    </source>
</evidence>
<dbReference type="PANTHER" id="PTHR12011">
    <property type="entry name" value="ADHESION G-PROTEIN COUPLED RECEPTOR"/>
    <property type="match status" value="1"/>
</dbReference>
<dbReference type="PROSITE" id="PS50261">
    <property type="entry name" value="G_PROTEIN_RECEP_F2_4"/>
    <property type="match status" value="1"/>
</dbReference>
<sequence>MPGQECWRCGQVIWVAGVPTPAPGPGATYRVPPVSMEPLLTAGLRAALVFILLLSAGTSEHDLYLSFCGTWRHDSGALSLIVNLSTGCSEISISAGQSSLSIDGQITAGCSRSEVIPLKQLGLESQEETRFCLYWEPLLDQLKLQVGGKNLSLCWPRSVQGLCCTDLSNSGKAPVAIYGITDGTIKNDLFTHETLEAYKFIGESTDCKSLCDQQSRGSTHINVEPAVGNVEHLCAHSSEVDMKEGFRGHNVTAAATKGVPAESSTTVHLPPALKTAATKTSKVVCTFFNNNSLFQEGHKENRLFNEVVAITVENEVIANLSEPITIDFHHDVIPQLHSKKCVSWDTRKDPLQVNWLADGCETRQKGAKHTECLCNHLTYFSVLVQMEPRPVRHLLALTAITSLGCAVSVISCVAVFIFLCRKRRCKEQSIPIHMGLAVSLGLLNLLFFFTGVLANVGGERLCVWVGAGLHYTLLSSFTWMGVEVFHTFWMVHVVFSPSPKACVWNLVGFALPALPVFILAAVGDIYGVREVVPSDDVSNPYRMCWMKDTPKALLAHYFTNMTAVAVLVISGLVMLFLVYRKIRIRDEWRQNRVAFLSIWGLSCLYGTSWGLTFLDFGPLSDVILFLSCVLNAFQGFFLMLRFYMLAWMRKQAGGSALGSTSTGSTRQHMLQAPEKS</sequence>
<dbReference type="Ensembl" id="ENSGACT00000018916.2">
    <property type="protein sequence ID" value="ENSGACP00000018878.2"/>
    <property type="gene ID" value="ENSGACG00000014306.2"/>
</dbReference>
<dbReference type="InterPro" id="IPR017981">
    <property type="entry name" value="GPCR_2-like_7TM"/>
</dbReference>
<dbReference type="OMA" id="MINCKNE"/>
<dbReference type="Gene3D" id="1.20.1070.10">
    <property type="entry name" value="Rhodopsin 7-helix transmembrane proteins"/>
    <property type="match status" value="1"/>
</dbReference>
<proteinExistence type="predicted"/>
<dbReference type="AlphaFoldDB" id="G3PMP5"/>
<evidence type="ECO:0000256" key="3">
    <source>
        <dbReference type="ARBA" id="ARBA00022989"/>
    </source>
</evidence>
<comment type="subcellular location">
    <subcellularLocation>
        <location evidence="1">Membrane</location>
        <topology evidence="1">Multi-pass membrane protein</topology>
    </subcellularLocation>
</comment>
<dbReference type="STRING" id="69293.ENSGACP00000018878"/>
<dbReference type="SMART" id="SM00303">
    <property type="entry name" value="GPS"/>
    <property type="match status" value="1"/>
</dbReference>
<dbReference type="Pfam" id="PF00002">
    <property type="entry name" value="7tm_2"/>
    <property type="match status" value="1"/>
</dbReference>
<accession>G3PMP5</accession>
<dbReference type="InterPro" id="IPR000203">
    <property type="entry name" value="GPS"/>
</dbReference>
<dbReference type="InterPro" id="IPR057244">
    <property type="entry name" value="GAIN_B"/>
</dbReference>
<feature type="transmembrane region" description="Helical" evidence="7">
    <location>
        <begin position="502"/>
        <end position="522"/>
    </location>
</feature>
<dbReference type="InterPro" id="IPR000832">
    <property type="entry name" value="GPCR_2_secretin-like"/>
</dbReference>
<dbReference type="GO" id="GO:0005886">
    <property type="term" value="C:plasma membrane"/>
    <property type="evidence" value="ECO:0007669"/>
    <property type="project" value="TreeGrafter"/>
</dbReference>
<feature type="transmembrane region" description="Helical" evidence="7">
    <location>
        <begin position="394"/>
        <end position="420"/>
    </location>
</feature>
<dbReference type="Gene3D" id="2.60.220.50">
    <property type="match status" value="1"/>
</dbReference>
<reference evidence="10 11" key="1">
    <citation type="journal article" date="2021" name="G3 (Bethesda)">
        <title>Improved contiguity of the threespine stickleback genome using long-read sequencing.</title>
        <authorList>
            <person name="Nath S."/>
            <person name="Shaw D.E."/>
            <person name="White M.A."/>
        </authorList>
    </citation>
    <scope>NUCLEOTIDE SEQUENCE [LARGE SCALE GENOMIC DNA]</scope>
    <source>
        <strain evidence="10 11">Lake Benthic</strain>
    </source>
</reference>
<feature type="transmembrane region" description="Helical" evidence="7">
    <location>
        <begin position="557"/>
        <end position="579"/>
    </location>
</feature>
<evidence type="ECO:0000256" key="4">
    <source>
        <dbReference type="ARBA" id="ARBA00023136"/>
    </source>
</evidence>
<keyword evidence="4 7" id="KW-0472">Membrane</keyword>
<dbReference type="GO" id="GO:0007189">
    <property type="term" value="P:adenylate cyclase-activating G protein-coupled receptor signaling pathway"/>
    <property type="evidence" value="ECO:0007669"/>
    <property type="project" value="TreeGrafter"/>
</dbReference>
<dbReference type="PROSITE" id="PS50221">
    <property type="entry name" value="GAIN_B"/>
    <property type="match status" value="1"/>
</dbReference>
<protein>
    <recommendedName>
        <fullName evidence="12">Adhesion G protein-coupled receptor G1</fullName>
    </recommendedName>
</protein>
<keyword evidence="5" id="KW-1015">Disulfide bond</keyword>
<dbReference type="GeneTree" id="ENSGT00940000154285"/>
<feature type="domain" description="GAIN-B" evidence="8">
    <location>
        <begin position="246"/>
        <end position="390"/>
    </location>
</feature>
<evidence type="ECO:0000313" key="11">
    <source>
        <dbReference type="Proteomes" id="UP000007635"/>
    </source>
</evidence>
<dbReference type="CDD" id="cd13952">
    <property type="entry name" value="7tm_classB"/>
    <property type="match status" value="1"/>
</dbReference>
<reference evidence="10" key="2">
    <citation type="submission" date="2025-08" db="UniProtKB">
        <authorList>
            <consortium name="Ensembl"/>
        </authorList>
    </citation>
    <scope>IDENTIFICATION</scope>
</reference>
<feature type="transmembrane region" description="Helical" evidence="7">
    <location>
        <begin position="591"/>
        <end position="611"/>
    </location>
</feature>
<evidence type="ECO:0000259" key="8">
    <source>
        <dbReference type="PROSITE" id="PS50221"/>
    </source>
</evidence>
<dbReference type="GO" id="GO:0004930">
    <property type="term" value="F:G protein-coupled receptor activity"/>
    <property type="evidence" value="ECO:0007669"/>
    <property type="project" value="InterPro"/>
</dbReference>
<evidence type="ECO:0008006" key="12">
    <source>
        <dbReference type="Google" id="ProtNLM"/>
    </source>
</evidence>
<dbReference type="Proteomes" id="UP000007635">
    <property type="component" value="Chromosome II"/>
</dbReference>
<keyword evidence="3 7" id="KW-1133">Transmembrane helix</keyword>
<keyword evidence="11" id="KW-1185">Reference proteome</keyword>
<dbReference type="GO" id="GO:0007166">
    <property type="term" value="P:cell surface receptor signaling pathway"/>
    <property type="evidence" value="ECO:0007669"/>
    <property type="project" value="InterPro"/>
</dbReference>